<feature type="region of interest" description="Disordered" evidence="1">
    <location>
        <begin position="251"/>
        <end position="309"/>
    </location>
</feature>
<sequence length="471" mass="48334">MDDGGPRESVRGRLRMVERRLADADDGRAAVEGSDGNADGDGENNPKENEGDDANDNVANDEREGNAEAEGGDADAPIAPAGNTNATRSPTLSPPPSPTAAPTNATKPDLNNNDNSTMVPTKASTKVPIDERKAVDVDVEPEALTKLPKPSPTRGTSQPTAISPKVCRDWTTCYTCTQSNGLQSEHTYGFCEWNAITEDCEFTTKQMSSSTDICETETSGSSILTIVALGAVGFLLFKNRARIRAAFQGGSGGGMGGYDRVPNDNNGGGGEDEWDWEEGGVGGGEGGGGGGGAIEMGAFGTPAPADDGLDDYQLQQALAASLREPQPTDLRGSSASGSGSIVSSSSGPSGSRKAKGMSLSKPSKPRGGATKTPIKPLMKKPATSPTTMTSTRPAATSLCSAKPASTDDFFSQFGMDTGGGGRGGRGWGGEGGGGLGNNNNNVKNDSKIAENLGDKGWDDGDDLDDLLDLSD</sequence>
<gene>
    <name evidence="2" type="ORF">TrLO_g14835</name>
</gene>
<feature type="region of interest" description="Disordered" evidence="1">
    <location>
        <begin position="322"/>
        <end position="471"/>
    </location>
</feature>
<evidence type="ECO:0000313" key="2">
    <source>
        <dbReference type="EMBL" id="GMI17732.1"/>
    </source>
</evidence>
<dbReference type="OrthoDB" id="10579009at2759"/>
<name>A0A9W7KZK3_9STRA</name>
<accession>A0A9W7KZK3</accession>
<keyword evidence="3" id="KW-1185">Reference proteome</keyword>
<dbReference type="Proteomes" id="UP001165122">
    <property type="component" value="Unassembled WGS sequence"/>
</dbReference>
<protein>
    <submittedName>
        <fullName evidence="2">Uncharacterized protein</fullName>
    </submittedName>
</protein>
<feature type="compositionally biased region" description="Polar residues" evidence="1">
    <location>
        <begin position="109"/>
        <end position="124"/>
    </location>
</feature>
<evidence type="ECO:0000256" key="1">
    <source>
        <dbReference type="SAM" id="MobiDB-lite"/>
    </source>
</evidence>
<comment type="caution">
    <text evidence="2">The sequence shown here is derived from an EMBL/GenBank/DDBJ whole genome shotgun (WGS) entry which is preliminary data.</text>
</comment>
<dbReference type="AlphaFoldDB" id="A0A9W7KZK3"/>
<proteinExistence type="predicted"/>
<feature type="compositionally biased region" description="Basic and acidic residues" evidence="1">
    <location>
        <begin position="444"/>
        <end position="458"/>
    </location>
</feature>
<feature type="compositionally biased region" description="Low complexity" evidence="1">
    <location>
        <begin position="332"/>
        <end position="351"/>
    </location>
</feature>
<evidence type="ECO:0000313" key="3">
    <source>
        <dbReference type="Proteomes" id="UP001165122"/>
    </source>
</evidence>
<feature type="compositionally biased region" description="Basic and acidic residues" evidence="1">
    <location>
        <begin position="1"/>
        <end position="29"/>
    </location>
</feature>
<feature type="compositionally biased region" description="Gly residues" evidence="1">
    <location>
        <begin position="416"/>
        <end position="436"/>
    </location>
</feature>
<feature type="compositionally biased region" description="Polar residues" evidence="1">
    <location>
        <begin position="383"/>
        <end position="399"/>
    </location>
</feature>
<feature type="compositionally biased region" description="Gly residues" evidence="1">
    <location>
        <begin position="279"/>
        <end position="294"/>
    </location>
</feature>
<feature type="compositionally biased region" description="Low complexity" evidence="1">
    <location>
        <begin position="74"/>
        <end position="91"/>
    </location>
</feature>
<feature type="region of interest" description="Disordered" evidence="1">
    <location>
        <begin position="1"/>
        <end position="161"/>
    </location>
</feature>
<dbReference type="EMBL" id="BRXW01000304">
    <property type="protein sequence ID" value="GMI17732.1"/>
    <property type="molecule type" value="Genomic_DNA"/>
</dbReference>
<reference evidence="3" key="1">
    <citation type="journal article" date="2023" name="Commun. Biol.">
        <title>Genome analysis of Parmales, the sister group of diatoms, reveals the evolutionary specialization of diatoms from phago-mixotrophs to photoautotrophs.</title>
        <authorList>
            <person name="Ban H."/>
            <person name="Sato S."/>
            <person name="Yoshikawa S."/>
            <person name="Yamada K."/>
            <person name="Nakamura Y."/>
            <person name="Ichinomiya M."/>
            <person name="Sato N."/>
            <person name="Blanc-Mathieu R."/>
            <person name="Endo H."/>
            <person name="Kuwata A."/>
            <person name="Ogata H."/>
        </authorList>
    </citation>
    <scope>NUCLEOTIDE SEQUENCE [LARGE SCALE GENOMIC DNA]</scope>
    <source>
        <strain evidence="3">NIES 3700</strain>
    </source>
</reference>
<feature type="compositionally biased region" description="Acidic residues" evidence="1">
    <location>
        <begin position="459"/>
        <end position="471"/>
    </location>
</feature>
<organism evidence="2 3">
    <name type="scientific">Triparma laevis f. longispina</name>
    <dbReference type="NCBI Taxonomy" id="1714387"/>
    <lineage>
        <taxon>Eukaryota</taxon>
        <taxon>Sar</taxon>
        <taxon>Stramenopiles</taxon>
        <taxon>Ochrophyta</taxon>
        <taxon>Bolidophyceae</taxon>
        <taxon>Parmales</taxon>
        <taxon>Triparmaceae</taxon>
        <taxon>Triparma</taxon>
    </lineage>
</organism>